<feature type="transmembrane region" description="Helical" evidence="1">
    <location>
        <begin position="73"/>
        <end position="91"/>
    </location>
</feature>
<feature type="transmembrane region" description="Helical" evidence="1">
    <location>
        <begin position="255"/>
        <end position="277"/>
    </location>
</feature>
<proteinExistence type="predicted"/>
<feature type="transmembrane region" description="Helical" evidence="1">
    <location>
        <begin position="225"/>
        <end position="243"/>
    </location>
</feature>
<keyword evidence="1" id="KW-1133">Transmembrane helix</keyword>
<keyword evidence="1" id="KW-0812">Transmembrane</keyword>
<protein>
    <submittedName>
        <fullName evidence="2">Uncharacterized protein</fullName>
    </submittedName>
</protein>
<evidence type="ECO:0000313" key="2">
    <source>
        <dbReference type="EMBL" id="MBC5995383.1"/>
    </source>
</evidence>
<evidence type="ECO:0000256" key="1">
    <source>
        <dbReference type="SAM" id="Phobius"/>
    </source>
</evidence>
<feature type="transmembrane region" description="Helical" evidence="1">
    <location>
        <begin position="140"/>
        <end position="159"/>
    </location>
</feature>
<gene>
    <name evidence="2" type="ORF">H8923_01305</name>
</gene>
<accession>A0ABR7JKC9</accession>
<dbReference type="EMBL" id="JACRWE010000001">
    <property type="protein sequence ID" value="MBC5995383.1"/>
    <property type="molecule type" value="Genomic_DNA"/>
</dbReference>
<feature type="transmembrane region" description="Helical" evidence="1">
    <location>
        <begin position="97"/>
        <end position="115"/>
    </location>
</feature>
<reference evidence="2 3" key="1">
    <citation type="submission" date="2020-08" db="EMBL/GenBank/DDBJ databases">
        <authorList>
            <person name="Liu C."/>
            <person name="Sun Q."/>
        </authorList>
    </citation>
    <scope>NUCLEOTIDE SEQUENCE [LARGE SCALE GENOMIC DNA]</scope>
    <source>
        <strain evidence="2 3">NSJ-18</strain>
    </source>
</reference>
<evidence type="ECO:0000313" key="3">
    <source>
        <dbReference type="Proteomes" id="UP000609849"/>
    </source>
</evidence>
<sequence length="301" mass="35430">MKLEEKDKKIILIGLVIGFITNIFIEKIMDLIIMIGIIYFTHKYIDKVLYDEMINDKVEYIDRDMYLKKMKRSLILIDIYLGIKIFILIAFRTGSFSSFGIIIISQLILIYARIVERKYIKSVNGVKLERKIRIANNKKLLIVILMFFVGFTYNYYSYIEKTDEYIKSNKYEYKLSYNKNGQRIVYLSGDGFYQQAVETKENSKHFEQYLKDSKILLNVKILEDYSKVAMVFMFVLAFSQIAFTEKDKKNKSYPVIASVFLIGASIFGSIVFNTYYVDLESRVFMNFDENGLDGDNEINNR</sequence>
<keyword evidence="3" id="KW-1185">Reference proteome</keyword>
<dbReference type="RefSeq" id="WP_153971410.1">
    <property type="nucleotide sequence ID" value="NZ_JACRWE010000001.1"/>
</dbReference>
<dbReference type="Proteomes" id="UP000609849">
    <property type="component" value="Unassembled WGS sequence"/>
</dbReference>
<feature type="transmembrane region" description="Helical" evidence="1">
    <location>
        <begin position="12"/>
        <end position="40"/>
    </location>
</feature>
<organism evidence="2 3">
    <name type="scientific">Romboutsia faecis</name>
    <dbReference type="NCBI Taxonomy" id="2764597"/>
    <lineage>
        <taxon>Bacteria</taxon>
        <taxon>Bacillati</taxon>
        <taxon>Bacillota</taxon>
        <taxon>Clostridia</taxon>
        <taxon>Peptostreptococcales</taxon>
        <taxon>Peptostreptococcaceae</taxon>
        <taxon>Romboutsia</taxon>
    </lineage>
</organism>
<comment type="caution">
    <text evidence="2">The sequence shown here is derived from an EMBL/GenBank/DDBJ whole genome shotgun (WGS) entry which is preliminary data.</text>
</comment>
<name>A0ABR7JKC9_9FIRM</name>
<keyword evidence="1" id="KW-0472">Membrane</keyword>